<dbReference type="Gene3D" id="2.40.160.60">
    <property type="entry name" value="Outer membrane protein transport protein (OMPP1/FadL/TodX)"/>
    <property type="match status" value="1"/>
</dbReference>
<evidence type="ECO:0008006" key="11">
    <source>
        <dbReference type="Google" id="ProtNLM"/>
    </source>
</evidence>
<dbReference type="PANTHER" id="PTHR35093">
    <property type="entry name" value="OUTER MEMBRANE PROTEIN NMB0088-RELATED"/>
    <property type="match status" value="1"/>
</dbReference>
<evidence type="ECO:0000256" key="4">
    <source>
        <dbReference type="ARBA" id="ARBA00022692"/>
    </source>
</evidence>
<evidence type="ECO:0000256" key="1">
    <source>
        <dbReference type="ARBA" id="ARBA00004571"/>
    </source>
</evidence>
<keyword evidence="7" id="KW-0998">Cell outer membrane</keyword>
<protein>
    <recommendedName>
        <fullName evidence="11">Long-chain fatty acid transport protein</fullName>
    </recommendedName>
</protein>
<dbReference type="InterPro" id="IPR005017">
    <property type="entry name" value="OMPP1/FadL/TodX"/>
</dbReference>
<dbReference type="OrthoDB" id="6679728at2"/>
<comment type="similarity">
    <text evidence="2">Belongs to the OmpP1/FadL family.</text>
</comment>
<dbReference type="SUPFAM" id="SSF56935">
    <property type="entry name" value="Porins"/>
    <property type="match status" value="1"/>
</dbReference>
<gene>
    <name evidence="9" type="ORF">GL300_22245</name>
</gene>
<evidence type="ECO:0000256" key="3">
    <source>
        <dbReference type="ARBA" id="ARBA00022452"/>
    </source>
</evidence>
<evidence type="ECO:0000256" key="7">
    <source>
        <dbReference type="ARBA" id="ARBA00023237"/>
    </source>
</evidence>
<dbReference type="GO" id="GO:0015483">
    <property type="term" value="F:long-chain fatty acid transporting porin activity"/>
    <property type="evidence" value="ECO:0007669"/>
    <property type="project" value="TreeGrafter"/>
</dbReference>
<evidence type="ECO:0000313" key="9">
    <source>
        <dbReference type="EMBL" id="MTH61921.1"/>
    </source>
</evidence>
<organism evidence="9 10">
    <name type="scientific">Paracoccus litorisediminis</name>
    <dbReference type="NCBI Taxonomy" id="2006130"/>
    <lineage>
        <taxon>Bacteria</taxon>
        <taxon>Pseudomonadati</taxon>
        <taxon>Pseudomonadota</taxon>
        <taxon>Alphaproteobacteria</taxon>
        <taxon>Rhodobacterales</taxon>
        <taxon>Paracoccaceae</taxon>
        <taxon>Paracoccus</taxon>
    </lineage>
</organism>
<feature type="signal peptide" evidence="8">
    <location>
        <begin position="1"/>
        <end position="19"/>
    </location>
</feature>
<dbReference type="AlphaFoldDB" id="A0A844HWN0"/>
<dbReference type="PANTHER" id="PTHR35093:SF8">
    <property type="entry name" value="OUTER MEMBRANE PROTEIN NMB0088-RELATED"/>
    <property type="match status" value="1"/>
</dbReference>
<dbReference type="Proteomes" id="UP000449846">
    <property type="component" value="Unassembled WGS sequence"/>
</dbReference>
<accession>A0A844HWN0</accession>
<sequence length="364" mass="39129">MKHFLIGAACLIGAGPALADGIDLAGQPVTLLFRDGNYVELGYTNWGPSIAGKDQFGNRTGKAMNNLGFANAGFKIDLDDQWSAAVIFDQPWGADTFYPDGAFAFAGTRANVDTSEVTGLLRYKIDKNWSVHGGIRLSRFDVDITLDGRAFGNMGYHWTAEDDWGIGYVLGGAYEIPEKAIRVALTYSSKLDYSLEGRESAPGMGSRATTTDITMPRTVNLDMQMGLSPTTLLFGGIRWGDWKSWRVAPPMLEEITGGGALVNDDSDTWRFKVGLGHKLSKQLAVAAELSHVPAEHTPKGSLTPFDGSTSLALGATYTFENGVSVTGAAAQFWLHDADAREGGVYANFDGNTALGLNVNIGYKF</sequence>
<keyword evidence="4" id="KW-0812">Transmembrane</keyword>
<evidence type="ECO:0000256" key="2">
    <source>
        <dbReference type="ARBA" id="ARBA00008163"/>
    </source>
</evidence>
<dbReference type="RefSeq" id="WP_155041871.1">
    <property type="nucleotide sequence ID" value="NZ_JBHGCD010000026.1"/>
</dbReference>
<name>A0A844HWN0_9RHOB</name>
<keyword evidence="6" id="KW-0472">Membrane</keyword>
<evidence type="ECO:0000256" key="5">
    <source>
        <dbReference type="ARBA" id="ARBA00022729"/>
    </source>
</evidence>
<dbReference type="GO" id="GO:0009279">
    <property type="term" value="C:cell outer membrane"/>
    <property type="evidence" value="ECO:0007669"/>
    <property type="project" value="UniProtKB-SubCell"/>
</dbReference>
<feature type="chain" id="PRO_5032909039" description="Long-chain fatty acid transport protein" evidence="8">
    <location>
        <begin position="20"/>
        <end position="364"/>
    </location>
</feature>
<keyword evidence="10" id="KW-1185">Reference proteome</keyword>
<proteinExistence type="inferred from homology"/>
<evidence type="ECO:0000256" key="6">
    <source>
        <dbReference type="ARBA" id="ARBA00023136"/>
    </source>
</evidence>
<evidence type="ECO:0000313" key="10">
    <source>
        <dbReference type="Proteomes" id="UP000449846"/>
    </source>
</evidence>
<dbReference type="EMBL" id="WMIG01000022">
    <property type="protein sequence ID" value="MTH61921.1"/>
    <property type="molecule type" value="Genomic_DNA"/>
</dbReference>
<evidence type="ECO:0000256" key="8">
    <source>
        <dbReference type="SAM" id="SignalP"/>
    </source>
</evidence>
<keyword evidence="5 8" id="KW-0732">Signal</keyword>
<comment type="caution">
    <text evidence="9">The sequence shown here is derived from an EMBL/GenBank/DDBJ whole genome shotgun (WGS) entry which is preliminary data.</text>
</comment>
<comment type="subcellular location">
    <subcellularLocation>
        <location evidence="1">Cell outer membrane</location>
        <topology evidence="1">Multi-pass membrane protein</topology>
    </subcellularLocation>
</comment>
<reference evidence="9 10" key="1">
    <citation type="submission" date="2019-11" db="EMBL/GenBank/DDBJ databases">
        <authorList>
            <person name="Dong K."/>
        </authorList>
    </citation>
    <scope>NUCLEOTIDE SEQUENCE [LARGE SCALE GENOMIC DNA]</scope>
    <source>
        <strain evidence="9 10">NBRC 112902</strain>
    </source>
</reference>
<dbReference type="Pfam" id="PF03349">
    <property type="entry name" value="Toluene_X"/>
    <property type="match status" value="1"/>
</dbReference>
<keyword evidence="3" id="KW-1134">Transmembrane beta strand</keyword>